<feature type="transmembrane region" description="Helical" evidence="11">
    <location>
        <begin position="133"/>
        <end position="157"/>
    </location>
</feature>
<dbReference type="AlphaFoldDB" id="A0A062XUP0"/>
<dbReference type="InterPro" id="IPR013525">
    <property type="entry name" value="ABC2_TM"/>
</dbReference>
<feature type="region of interest" description="Disordered" evidence="12">
    <location>
        <begin position="1"/>
        <end position="20"/>
    </location>
</feature>
<accession>A0A062XUP0</accession>
<feature type="transmembrane region" description="Helical" evidence="11">
    <location>
        <begin position="207"/>
        <end position="225"/>
    </location>
</feature>
<keyword evidence="8 11" id="KW-1133">Transmembrane helix</keyword>
<evidence type="ECO:0000256" key="7">
    <source>
        <dbReference type="ARBA" id="ARBA00022903"/>
    </source>
</evidence>
<keyword evidence="9" id="KW-0625">Polysaccharide transport</keyword>
<keyword evidence="3 11" id="KW-0813">Transport</keyword>
<keyword evidence="6 11" id="KW-0812">Transmembrane</keyword>
<dbReference type="InterPro" id="IPR047817">
    <property type="entry name" value="ABC2_TM_bact-type"/>
</dbReference>
<comment type="similarity">
    <text evidence="2 11">Belongs to the ABC-2 integral membrane protein family.</text>
</comment>
<dbReference type="PANTHER" id="PTHR30413">
    <property type="entry name" value="INNER MEMBRANE TRANSPORT PERMEASE"/>
    <property type="match status" value="1"/>
</dbReference>
<dbReference type="InterPro" id="IPR000412">
    <property type="entry name" value="ABC_2_transport"/>
</dbReference>
<feature type="transmembrane region" description="Helical" evidence="11">
    <location>
        <begin position="53"/>
        <end position="73"/>
    </location>
</feature>
<feature type="transmembrane region" description="Helical" evidence="11">
    <location>
        <begin position="177"/>
        <end position="198"/>
    </location>
</feature>
<evidence type="ECO:0000259" key="13">
    <source>
        <dbReference type="PROSITE" id="PS51012"/>
    </source>
</evidence>
<evidence type="ECO:0000256" key="8">
    <source>
        <dbReference type="ARBA" id="ARBA00022989"/>
    </source>
</evidence>
<dbReference type="OrthoDB" id="9786910at2"/>
<reference evidence="14 15" key="1">
    <citation type="submission" date="2014-04" db="EMBL/GenBank/DDBJ databases">
        <title>The Genome Sequence of Thermoanaerobaculum aquaticum MP-01, The First Cultivated Group 23 Acidobacterium.</title>
        <authorList>
            <person name="Stamps B.W."/>
            <person name="Losey N.A."/>
            <person name="Lawson P.A."/>
            <person name="Stevenson B.S."/>
        </authorList>
    </citation>
    <scope>NUCLEOTIDE SEQUENCE [LARGE SCALE GENOMIC DNA]</scope>
    <source>
        <strain evidence="14 15">MP-01</strain>
    </source>
</reference>
<dbReference type="PIRSF" id="PIRSF006648">
    <property type="entry name" value="DrrB"/>
    <property type="match status" value="1"/>
</dbReference>
<sequence length="289" mass="32279">MAFVGTSERQSSHRSTPGSQLTPWQVLRNLWRYRQLIYQLTVREIRQRTRGSFLDLLWFVLTPLLVMTVYTLAFSWVLKVRWDSAGTPGAPGSYALILFSGLIPFNVLADIFARGPTLVLREPGFVKRVRFPLEVLPVVAVAATLFQSLVYALVLLAADLLLRNQVSSTVLLLPMTYIPLVLLSLAIGWFLGSVGVYVRDIGAFSGLLPQLLFFLTPIAFPLSAVPESLRVVFLMNPLTTIVEDFRGVILFGKALPWGRWVVLTGSSAVFAWLGYVWFAKTKKGFAEVL</sequence>
<name>A0A062XUP0_9BACT</name>
<dbReference type="GO" id="GO:0015774">
    <property type="term" value="P:polysaccharide transport"/>
    <property type="evidence" value="ECO:0007669"/>
    <property type="project" value="UniProtKB-KW"/>
</dbReference>
<gene>
    <name evidence="14" type="ORF">EG19_07770</name>
</gene>
<protein>
    <recommendedName>
        <fullName evidence="11">Transport permease protein</fullName>
    </recommendedName>
</protein>
<evidence type="ECO:0000256" key="10">
    <source>
        <dbReference type="ARBA" id="ARBA00023136"/>
    </source>
</evidence>
<evidence type="ECO:0000256" key="5">
    <source>
        <dbReference type="ARBA" id="ARBA00022597"/>
    </source>
</evidence>
<keyword evidence="5" id="KW-0762">Sugar transport</keyword>
<feature type="domain" description="ABC transmembrane type-2" evidence="13">
    <location>
        <begin position="54"/>
        <end position="281"/>
    </location>
</feature>
<evidence type="ECO:0000256" key="6">
    <source>
        <dbReference type="ARBA" id="ARBA00022692"/>
    </source>
</evidence>
<feature type="compositionally biased region" description="Polar residues" evidence="12">
    <location>
        <begin position="7"/>
        <end position="20"/>
    </location>
</feature>
<dbReference type="GO" id="GO:0015920">
    <property type="term" value="P:lipopolysaccharide transport"/>
    <property type="evidence" value="ECO:0007669"/>
    <property type="project" value="TreeGrafter"/>
</dbReference>
<dbReference type="RefSeq" id="WP_053335221.1">
    <property type="nucleotide sequence ID" value="NZ_JMFG01000032.1"/>
</dbReference>
<keyword evidence="15" id="KW-1185">Reference proteome</keyword>
<evidence type="ECO:0000256" key="11">
    <source>
        <dbReference type="RuleBase" id="RU361157"/>
    </source>
</evidence>
<proteinExistence type="inferred from homology"/>
<keyword evidence="4 11" id="KW-1003">Cell membrane</keyword>
<keyword evidence="7" id="KW-0972">Capsule biogenesis/degradation</keyword>
<dbReference type="GO" id="GO:0140359">
    <property type="term" value="F:ABC-type transporter activity"/>
    <property type="evidence" value="ECO:0007669"/>
    <property type="project" value="InterPro"/>
</dbReference>
<evidence type="ECO:0000256" key="4">
    <source>
        <dbReference type="ARBA" id="ARBA00022475"/>
    </source>
</evidence>
<keyword evidence="10 11" id="KW-0472">Membrane</keyword>
<evidence type="ECO:0000313" key="14">
    <source>
        <dbReference type="EMBL" id="KDA53094.1"/>
    </source>
</evidence>
<evidence type="ECO:0000256" key="9">
    <source>
        <dbReference type="ARBA" id="ARBA00023047"/>
    </source>
</evidence>
<feature type="transmembrane region" description="Helical" evidence="11">
    <location>
        <begin position="257"/>
        <end position="278"/>
    </location>
</feature>
<dbReference type="Pfam" id="PF01061">
    <property type="entry name" value="ABC2_membrane"/>
    <property type="match status" value="1"/>
</dbReference>
<evidence type="ECO:0000256" key="3">
    <source>
        <dbReference type="ARBA" id="ARBA00022448"/>
    </source>
</evidence>
<evidence type="ECO:0000313" key="15">
    <source>
        <dbReference type="Proteomes" id="UP000027284"/>
    </source>
</evidence>
<evidence type="ECO:0000256" key="2">
    <source>
        <dbReference type="ARBA" id="ARBA00007783"/>
    </source>
</evidence>
<evidence type="ECO:0000256" key="1">
    <source>
        <dbReference type="ARBA" id="ARBA00004651"/>
    </source>
</evidence>
<comment type="subcellular location">
    <subcellularLocation>
        <location evidence="1 11">Cell membrane</location>
        <topology evidence="1 11">Multi-pass membrane protein</topology>
    </subcellularLocation>
</comment>
<organism evidence="14 15">
    <name type="scientific">Thermoanaerobaculum aquaticum</name>
    <dbReference type="NCBI Taxonomy" id="1312852"/>
    <lineage>
        <taxon>Bacteria</taxon>
        <taxon>Pseudomonadati</taxon>
        <taxon>Acidobacteriota</taxon>
        <taxon>Thermoanaerobaculia</taxon>
        <taxon>Thermoanaerobaculales</taxon>
        <taxon>Thermoanaerobaculaceae</taxon>
        <taxon>Thermoanaerobaculum</taxon>
    </lineage>
</organism>
<dbReference type="GO" id="GO:0043190">
    <property type="term" value="C:ATP-binding cassette (ABC) transporter complex"/>
    <property type="evidence" value="ECO:0007669"/>
    <property type="project" value="InterPro"/>
</dbReference>
<comment type="caution">
    <text evidence="14">The sequence shown here is derived from an EMBL/GenBank/DDBJ whole genome shotgun (WGS) entry which is preliminary data.</text>
</comment>
<dbReference type="PROSITE" id="PS51012">
    <property type="entry name" value="ABC_TM2"/>
    <property type="match status" value="1"/>
</dbReference>
<dbReference type="STRING" id="1312852.EG19_07770"/>
<dbReference type="Proteomes" id="UP000027284">
    <property type="component" value="Unassembled WGS sequence"/>
</dbReference>
<dbReference type="PANTHER" id="PTHR30413:SF10">
    <property type="entry name" value="CAPSULE POLYSACCHARIDE EXPORT INNER-MEMBRANE PROTEIN CTRC"/>
    <property type="match status" value="1"/>
</dbReference>
<dbReference type="EMBL" id="JMFG01000032">
    <property type="protein sequence ID" value="KDA53094.1"/>
    <property type="molecule type" value="Genomic_DNA"/>
</dbReference>
<feature type="transmembrane region" description="Helical" evidence="11">
    <location>
        <begin position="93"/>
        <end position="113"/>
    </location>
</feature>
<evidence type="ECO:0000256" key="12">
    <source>
        <dbReference type="SAM" id="MobiDB-lite"/>
    </source>
</evidence>